<accession>A0A7J7M5T6</accession>
<gene>
    <name evidence="1" type="ORF">GIB67_023089</name>
</gene>
<sequence length="155" mass="17032">MWRSMGMVLLKRGLSPLSTSTPSSSTMGLRWIRSTATSYCSVDASSKSDSDSEAISFAEVKKLMRLVNVESLKKKLGMEGEEVIGYSDLLKACETMGVARSAEEAAAFARVLDEAGVLLLFRDKVYLHPDKQSEVRVVSEFDIDIDIEVEIAVSE</sequence>
<dbReference type="GO" id="GO:0036444">
    <property type="term" value="P:calcium import into the mitochondrion"/>
    <property type="evidence" value="ECO:0007669"/>
    <property type="project" value="TreeGrafter"/>
</dbReference>
<dbReference type="PANTHER" id="PTHR13462">
    <property type="entry name" value="CALCIUM UNIPORTER PROTEIN, MITOCHONDRIAL"/>
    <property type="match status" value="1"/>
</dbReference>
<dbReference type="AlphaFoldDB" id="A0A7J7M5T6"/>
<proteinExistence type="predicted"/>
<dbReference type="GO" id="GO:0005262">
    <property type="term" value="F:calcium channel activity"/>
    <property type="evidence" value="ECO:0007669"/>
    <property type="project" value="TreeGrafter"/>
</dbReference>
<evidence type="ECO:0000313" key="2">
    <source>
        <dbReference type="Proteomes" id="UP000541444"/>
    </source>
</evidence>
<protein>
    <recommendedName>
        <fullName evidence="3">Calcium uniporter protein</fullName>
    </recommendedName>
</protein>
<dbReference type="OrthoDB" id="278338at2759"/>
<evidence type="ECO:0008006" key="3">
    <source>
        <dbReference type="Google" id="ProtNLM"/>
    </source>
</evidence>
<comment type="caution">
    <text evidence="1">The sequence shown here is derived from an EMBL/GenBank/DDBJ whole genome shotgun (WGS) entry which is preliminary data.</text>
</comment>
<keyword evidence="2" id="KW-1185">Reference proteome</keyword>
<dbReference type="GO" id="GO:1990246">
    <property type="term" value="C:uniplex complex"/>
    <property type="evidence" value="ECO:0007669"/>
    <property type="project" value="TreeGrafter"/>
</dbReference>
<dbReference type="EMBL" id="JACGCM010001753">
    <property type="protein sequence ID" value="KAF6150134.1"/>
    <property type="molecule type" value="Genomic_DNA"/>
</dbReference>
<organism evidence="1 2">
    <name type="scientific">Kingdonia uniflora</name>
    <dbReference type="NCBI Taxonomy" id="39325"/>
    <lineage>
        <taxon>Eukaryota</taxon>
        <taxon>Viridiplantae</taxon>
        <taxon>Streptophyta</taxon>
        <taxon>Embryophyta</taxon>
        <taxon>Tracheophyta</taxon>
        <taxon>Spermatophyta</taxon>
        <taxon>Magnoliopsida</taxon>
        <taxon>Ranunculales</taxon>
        <taxon>Circaeasteraceae</taxon>
        <taxon>Kingdonia</taxon>
    </lineage>
</organism>
<dbReference type="Proteomes" id="UP000541444">
    <property type="component" value="Unassembled WGS sequence"/>
</dbReference>
<name>A0A7J7M5T6_9MAGN</name>
<reference evidence="1 2" key="1">
    <citation type="journal article" date="2020" name="IScience">
        <title>Genome Sequencing of the Endangered Kingdonia uniflora (Circaeasteraceae, Ranunculales) Reveals Potential Mechanisms of Evolutionary Specialization.</title>
        <authorList>
            <person name="Sun Y."/>
            <person name="Deng T."/>
            <person name="Zhang A."/>
            <person name="Moore M.J."/>
            <person name="Landis J.B."/>
            <person name="Lin N."/>
            <person name="Zhang H."/>
            <person name="Zhang X."/>
            <person name="Huang J."/>
            <person name="Zhang X."/>
            <person name="Sun H."/>
            <person name="Wang H."/>
        </authorList>
    </citation>
    <scope>NUCLEOTIDE SEQUENCE [LARGE SCALE GENOMIC DNA]</scope>
    <source>
        <strain evidence="1">TB1705</strain>
        <tissue evidence="1">Leaf</tissue>
    </source>
</reference>
<dbReference type="GO" id="GO:0015292">
    <property type="term" value="F:uniporter activity"/>
    <property type="evidence" value="ECO:0007669"/>
    <property type="project" value="TreeGrafter"/>
</dbReference>
<dbReference type="PANTHER" id="PTHR13462:SF10">
    <property type="entry name" value="CALCIUM UNIPORTER PROTEIN, MITOCHONDRIAL"/>
    <property type="match status" value="1"/>
</dbReference>
<dbReference type="GO" id="GO:0051560">
    <property type="term" value="P:mitochondrial calcium ion homeostasis"/>
    <property type="evidence" value="ECO:0007669"/>
    <property type="project" value="InterPro"/>
</dbReference>
<evidence type="ECO:0000313" key="1">
    <source>
        <dbReference type="EMBL" id="KAF6150134.1"/>
    </source>
</evidence>
<dbReference type="InterPro" id="IPR039055">
    <property type="entry name" value="MCU_fam"/>
</dbReference>